<comment type="caution">
    <text evidence="2">The sequence shown here is derived from an EMBL/GenBank/DDBJ whole genome shotgun (WGS) entry which is preliminary data.</text>
</comment>
<gene>
    <name evidence="2" type="ORF">BpHYR1_011574</name>
</gene>
<feature type="compositionally biased region" description="Basic residues" evidence="1">
    <location>
        <begin position="162"/>
        <end position="174"/>
    </location>
</feature>
<feature type="non-terminal residue" evidence="2">
    <location>
        <position position="209"/>
    </location>
</feature>
<keyword evidence="3" id="KW-1185">Reference proteome</keyword>
<protein>
    <submittedName>
        <fullName evidence="2">Uncharacterized protein</fullName>
    </submittedName>
</protein>
<evidence type="ECO:0000256" key="1">
    <source>
        <dbReference type="SAM" id="MobiDB-lite"/>
    </source>
</evidence>
<organism evidence="2 3">
    <name type="scientific">Brachionus plicatilis</name>
    <name type="common">Marine rotifer</name>
    <name type="synonym">Brachionus muelleri</name>
    <dbReference type="NCBI Taxonomy" id="10195"/>
    <lineage>
        <taxon>Eukaryota</taxon>
        <taxon>Metazoa</taxon>
        <taxon>Spiralia</taxon>
        <taxon>Gnathifera</taxon>
        <taxon>Rotifera</taxon>
        <taxon>Eurotatoria</taxon>
        <taxon>Monogononta</taxon>
        <taxon>Pseudotrocha</taxon>
        <taxon>Ploima</taxon>
        <taxon>Brachionidae</taxon>
        <taxon>Brachionus</taxon>
    </lineage>
</organism>
<dbReference type="EMBL" id="REGN01012707">
    <property type="protein sequence ID" value="RMZ94958.1"/>
    <property type="molecule type" value="Genomic_DNA"/>
</dbReference>
<feature type="compositionally biased region" description="Acidic residues" evidence="1">
    <location>
        <begin position="200"/>
        <end position="209"/>
    </location>
</feature>
<dbReference type="AlphaFoldDB" id="A0A3M7P7C2"/>
<evidence type="ECO:0000313" key="3">
    <source>
        <dbReference type="Proteomes" id="UP000276133"/>
    </source>
</evidence>
<feature type="compositionally biased region" description="Basic and acidic residues" evidence="1">
    <location>
        <begin position="183"/>
        <end position="196"/>
    </location>
</feature>
<accession>A0A3M7P7C2</accession>
<proteinExistence type="predicted"/>
<reference evidence="2 3" key="1">
    <citation type="journal article" date="2018" name="Sci. Rep.">
        <title>Genomic signatures of local adaptation to the degree of environmental predictability in rotifers.</title>
        <authorList>
            <person name="Franch-Gras L."/>
            <person name="Hahn C."/>
            <person name="Garcia-Roger E.M."/>
            <person name="Carmona M.J."/>
            <person name="Serra M."/>
            <person name="Gomez A."/>
        </authorList>
    </citation>
    <scope>NUCLEOTIDE SEQUENCE [LARGE SCALE GENOMIC DNA]</scope>
    <source>
        <strain evidence="2">HYR1</strain>
    </source>
</reference>
<name>A0A3M7P7C2_BRAPC</name>
<feature type="region of interest" description="Disordered" evidence="1">
    <location>
        <begin position="153"/>
        <end position="209"/>
    </location>
</feature>
<sequence length="209" mass="23926">MNNPDINPFIENEDLLLSCTFQDQSDFPYLTEHASCAINPSNFVSIAESEPKEIKDEIDFNIFDILQQQDPDIARVLESASSDCPMLLSQLSENTTNLLLEDNKAQLSQIVSLAESDDKEIMKNLNPVTLTPSLPLPSRVSMRLIKKKRPYADEMYEEPKRQRGKGFRAAKRKRSMDDEEEESVKRNVDEGSRDELYESLYDEDSCSLH</sequence>
<dbReference type="Proteomes" id="UP000276133">
    <property type="component" value="Unassembled WGS sequence"/>
</dbReference>
<evidence type="ECO:0000313" key="2">
    <source>
        <dbReference type="EMBL" id="RMZ94958.1"/>
    </source>
</evidence>